<dbReference type="SMART" id="SM00448">
    <property type="entry name" value="REC"/>
    <property type="match status" value="1"/>
</dbReference>
<dbReference type="Pfam" id="PF12833">
    <property type="entry name" value="HTH_18"/>
    <property type="match status" value="1"/>
</dbReference>
<keyword evidence="12" id="KW-1185">Reference proteome</keyword>
<reference evidence="12" key="1">
    <citation type="journal article" date="2019" name="Int. J. Syst. Evol. Microbiol.">
        <title>The Global Catalogue of Microorganisms (GCM) 10K type strain sequencing project: providing services to taxonomists for standard genome sequencing and annotation.</title>
        <authorList>
            <consortium name="The Broad Institute Genomics Platform"/>
            <consortium name="The Broad Institute Genome Sequencing Center for Infectious Disease"/>
            <person name="Wu L."/>
            <person name="Ma J."/>
        </authorList>
    </citation>
    <scope>NUCLEOTIDE SEQUENCE [LARGE SCALE GENOMIC DNA]</scope>
    <source>
        <strain evidence="12">CGMCC 1.3240</strain>
    </source>
</reference>
<dbReference type="RefSeq" id="WP_379191374.1">
    <property type="nucleotide sequence ID" value="NZ_JBHSOW010000104.1"/>
</dbReference>
<dbReference type="Proteomes" id="UP001596047">
    <property type="component" value="Unassembled WGS sequence"/>
</dbReference>
<dbReference type="Gene3D" id="3.40.50.2300">
    <property type="match status" value="1"/>
</dbReference>
<gene>
    <name evidence="11" type="ORF">ACFPYJ_27125</name>
</gene>
<keyword evidence="7" id="KW-0804">Transcription</keyword>
<feature type="domain" description="HTH araC/xylS-type" evidence="9">
    <location>
        <begin position="419"/>
        <end position="517"/>
    </location>
</feature>
<dbReference type="InterPro" id="IPR020449">
    <property type="entry name" value="Tscrpt_reg_AraC-type_HTH"/>
</dbReference>
<dbReference type="PRINTS" id="PR00032">
    <property type="entry name" value="HTHARAC"/>
</dbReference>
<accession>A0ABW0W898</accession>
<dbReference type="EMBL" id="JBHSOW010000104">
    <property type="protein sequence ID" value="MFC5652726.1"/>
    <property type="molecule type" value="Genomic_DNA"/>
</dbReference>
<keyword evidence="3 8" id="KW-0597">Phosphoprotein</keyword>
<keyword evidence="6" id="KW-0238">DNA-binding</keyword>
<dbReference type="PANTHER" id="PTHR42713">
    <property type="entry name" value="HISTIDINE KINASE-RELATED"/>
    <property type="match status" value="1"/>
</dbReference>
<dbReference type="SMART" id="SM00342">
    <property type="entry name" value="HTH_ARAC"/>
    <property type="match status" value="1"/>
</dbReference>
<evidence type="ECO:0000313" key="11">
    <source>
        <dbReference type="EMBL" id="MFC5652726.1"/>
    </source>
</evidence>
<dbReference type="CDD" id="cd17536">
    <property type="entry name" value="REC_YesN-like"/>
    <property type="match status" value="1"/>
</dbReference>
<keyword evidence="2" id="KW-0963">Cytoplasm</keyword>
<comment type="caution">
    <text evidence="11">The sequence shown here is derived from an EMBL/GenBank/DDBJ whole genome shotgun (WGS) entry which is preliminary data.</text>
</comment>
<organism evidence="11 12">
    <name type="scientific">Paenibacillus solisilvae</name>
    <dbReference type="NCBI Taxonomy" id="2486751"/>
    <lineage>
        <taxon>Bacteria</taxon>
        <taxon>Bacillati</taxon>
        <taxon>Bacillota</taxon>
        <taxon>Bacilli</taxon>
        <taxon>Bacillales</taxon>
        <taxon>Paenibacillaceae</taxon>
        <taxon>Paenibacillus</taxon>
    </lineage>
</organism>
<dbReference type="PROSITE" id="PS01124">
    <property type="entry name" value="HTH_ARAC_FAMILY_2"/>
    <property type="match status" value="1"/>
</dbReference>
<evidence type="ECO:0000256" key="2">
    <source>
        <dbReference type="ARBA" id="ARBA00022490"/>
    </source>
</evidence>
<evidence type="ECO:0000256" key="7">
    <source>
        <dbReference type="ARBA" id="ARBA00023163"/>
    </source>
</evidence>
<evidence type="ECO:0000256" key="4">
    <source>
        <dbReference type="ARBA" id="ARBA00023012"/>
    </source>
</evidence>
<evidence type="ECO:0000256" key="5">
    <source>
        <dbReference type="ARBA" id="ARBA00023015"/>
    </source>
</evidence>
<evidence type="ECO:0000256" key="3">
    <source>
        <dbReference type="ARBA" id="ARBA00022553"/>
    </source>
</evidence>
<feature type="modified residue" description="4-aspartylphosphate" evidence="8">
    <location>
        <position position="55"/>
    </location>
</feature>
<dbReference type="SUPFAM" id="SSF46689">
    <property type="entry name" value="Homeodomain-like"/>
    <property type="match status" value="2"/>
</dbReference>
<sequence>MLTILLVEDEMIELNLMRNHIDWAGMGIEVVGTAKNGKKAWEQIQVLQPDIVLSDVRMPFMDGLQLASLIQERYDWIKVVFLSGHDEFTYVKSALQSGAVGYLLKPIDRNELSSVMAKVKEEVEKAKLLRRSKQVLIESHTLNLLTVKESVSREQVWLELVSMAPKYAAMKFVTALISVDSHPAIRTIQSQQRLDDISRTADVIQALLHDFAAEGTLLRLNEQEWLVVLQYEEGADYEALWLALSDAIKAAFAATVTIGVSDARHSLQHGRVMFEAAKNAVNERFFIGPGHIVHSAKLHDRLDLGFKAEYEGLLKRIDLSDRQQATLDIHHFFDLLTRLRVTKELVYEVTVELLKAITSELAKYEDRSIAAIGELSDWTQKVEGAEYIGDIKDFILDLTDKIIAYQEGRQQDRHLLLVQKVIDIIESEYYESLTIEYLAGQVYLSPNYLRVLFKEKKGCTIHEYLTRIRLNKSVELLHDKTLKIHDIARKVGYENTSYFCSFFYKTQGVTPNEYRKKFL</sequence>
<keyword evidence="4" id="KW-0902">Two-component regulatory system</keyword>
<keyword evidence="5" id="KW-0805">Transcription regulation</keyword>
<feature type="domain" description="Response regulatory" evidence="10">
    <location>
        <begin position="3"/>
        <end position="120"/>
    </location>
</feature>
<evidence type="ECO:0000256" key="8">
    <source>
        <dbReference type="PROSITE-ProRule" id="PRU00169"/>
    </source>
</evidence>
<dbReference type="InterPro" id="IPR018060">
    <property type="entry name" value="HTH_AraC"/>
</dbReference>
<dbReference type="InterPro" id="IPR051552">
    <property type="entry name" value="HptR"/>
</dbReference>
<proteinExistence type="predicted"/>
<dbReference type="SUPFAM" id="SSF52172">
    <property type="entry name" value="CheY-like"/>
    <property type="match status" value="1"/>
</dbReference>
<dbReference type="InterPro" id="IPR009057">
    <property type="entry name" value="Homeodomain-like_sf"/>
</dbReference>
<dbReference type="PROSITE" id="PS50110">
    <property type="entry name" value="RESPONSE_REGULATORY"/>
    <property type="match status" value="1"/>
</dbReference>
<dbReference type="InterPro" id="IPR001789">
    <property type="entry name" value="Sig_transdc_resp-reg_receiver"/>
</dbReference>
<dbReference type="Gene3D" id="1.10.10.60">
    <property type="entry name" value="Homeodomain-like"/>
    <property type="match status" value="2"/>
</dbReference>
<evidence type="ECO:0000259" key="10">
    <source>
        <dbReference type="PROSITE" id="PS50110"/>
    </source>
</evidence>
<evidence type="ECO:0000259" key="9">
    <source>
        <dbReference type="PROSITE" id="PS01124"/>
    </source>
</evidence>
<name>A0ABW0W898_9BACL</name>
<evidence type="ECO:0000256" key="1">
    <source>
        <dbReference type="ARBA" id="ARBA00004496"/>
    </source>
</evidence>
<comment type="subcellular location">
    <subcellularLocation>
        <location evidence="1">Cytoplasm</location>
    </subcellularLocation>
</comment>
<dbReference type="InterPro" id="IPR011006">
    <property type="entry name" value="CheY-like_superfamily"/>
</dbReference>
<dbReference type="PANTHER" id="PTHR42713:SF3">
    <property type="entry name" value="TRANSCRIPTIONAL REGULATORY PROTEIN HPTR"/>
    <property type="match status" value="1"/>
</dbReference>
<dbReference type="Pfam" id="PF00072">
    <property type="entry name" value="Response_reg"/>
    <property type="match status" value="1"/>
</dbReference>
<protein>
    <submittedName>
        <fullName evidence="11">Response regulator</fullName>
    </submittedName>
</protein>
<evidence type="ECO:0000256" key="6">
    <source>
        <dbReference type="ARBA" id="ARBA00023125"/>
    </source>
</evidence>
<evidence type="ECO:0000313" key="12">
    <source>
        <dbReference type="Proteomes" id="UP001596047"/>
    </source>
</evidence>